<reference evidence="10" key="1">
    <citation type="submission" date="2022-01" db="EMBL/GenBank/DDBJ databases">
        <authorList>
            <person name="Braso-Vives M."/>
        </authorList>
    </citation>
    <scope>NUCLEOTIDE SEQUENCE</scope>
</reference>
<keyword evidence="4" id="KW-0378">Hydrolase</keyword>
<accession>A0A8J9YNP9</accession>
<comment type="cofactor">
    <cofactor evidence="1">
        <name>Zn(2+)</name>
        <dbReference type="ChEBI" id="CHEBI:29105"/>
    </cofactor>
</comment>
<comment type="catalytic activity">
    <reaction evidence="5">
        <text>5,6-dihydrouracil + H2O = 3-(carbamoylamino)propanoate + H(+)</text>
        <dbReference type="Rhea" id="RHEA:16121"/>
        <dbReference type="ChEBI" id="CHEBI:11892"/>
        <dbReference type="ChEBI" id="CHEBI:15377"/>
        <dbReference type="ChEBI" id="CHEBI:15378"/>
        <dbReference type="ChEBI" id="CHEBI:15901"/>
        <dbReference type="EC" id="3.5.2.2"/>
    </reaction>
</comment>
<dbReference type="GO" id="GO:0005829">
    <property type="term" value="C:cytosol"/>
    <property type="evidence" value="ECO:0007669"/>
    <property type="project" value="TreeGrafter"/>
</dbReference>
<name>A0A8J9YNP9_BRALA</name>
<sequence length="566" mass="61996">MAAQNRVLIQGGRVVNDDHSFDADVFVENGVISQIGINLQLPGGFKVIDAKEKLVIPGGIDTHTHMQMPSMGTVAVDDFYTGTKAALAGGTTMILDCIIPRRGQSPLEAYDQWKAWAEPKVCCDYSFHMAVTWWNDKVGEEMETIVKERGVNSFKVFMAYKDVMMLTDAEIYHVFCRCKEIGGLAQVHAENGDLIDECSKKLIAMGITGPEGHAMCRPEEVEGEATNRAVTIANRAGCPLYVVPVMSRAAGDVVSTARKEGKVVFGEPIAAGLGVDGTNYWDKDWRHAAGYVMGPPLRPDTSTPWYLMDLLANGDLTCVGSDNCTFNANQKALGKDDFRKIPNGVNGVEDRMSIVWEKGVYSGKLDENKFVAVTSTNAAKVFNLYPRKGRIAVGSDADIVVWDPQATRKISASTHHQAVDFNIFEGQVCHGVPVYVLSQGKVVVEDGGHVMVTQGAGKYIPRMPFCDYVYKRIKVRDGLSQPKAVEREPYKGPVIDLNPDPQEEPRRVAPSVAAEFENRPISSRHGHRDLHASSFSLSGRQIDDNMENTPQTRVLSPPGGASSIQF</sequence>
<feature type="modified residue" description="N6-carboxylysine" evidence="7">
    <location>
        <position position="155"/>
    </location>
</feature>
<dbReference type="GO" id="GO:0004157">
    <property type="term" value="F:dihydropyrimidinase activity"/>
    <property type="evidence" value="ECO:0007669"/>
    <property type="project" value="UniProtKB-EC"/>
</dbReference>
<dbReference type="Gene3D" id="3.20.20.140">
    <property type="entry name" value="Metal-dependent hydrolases"/>
    <property type="match status" value="1"/>
</dbReference>
<dbReference type="Proteomes" id="UP000838412">
    <property type="component" value="Chromosome 11"/>
</dbReference>
<keyword evidence="3" id="KW-0479">Metal-binding</keyword>
<evidence type="ECO:0000256" key="4">
    <source>
        <dbReference type="ARBA" id="ARBA00022801"/>
    </source>
</evidence>
<dbReference type="NCBIfam" id="TIGR02033">
    <property type="entry name" value="D-hydantoinase"/>
    <property type="match status" value="1"/>
</dbReference>
<organism evidence="10 11">
    <name type="scientific">Branchiostoma lanceolatum</name>
    <name type="common">Common lancelet</name>
    <name type="synonym">Amphioxus lanceolatum</name>
    <dbReference type="NCBI Taxonomy" id="7740"/>
    <lineage>
        <taxon>Eukaryota</taxon>
        <taxon>Metazoa</taxon>
        <taxon>Chordata</taxon>
        <taxon>Cephalochordata</taxon>
        <taxon>Leptocardii</taxon>
        <taxon>Amphioxiformes</taxon>
        <taxon>Branchiostomatidae</taxon>
        <taxon>Branchiostoma</taxon>
    </lineage>
</organism>
<dbReference type="GO" id="GO:0046872">
    <property type="term" value="F:metal ion binding"/>
    <property type="evidence" value="ECO:0007669"/>
    <property type="project" value="UniProtKB-KW"/>
</dbReference>
<gene>
    <name evidence="10" type="primary">DPYS</name>
    <name evidence="10" type="ORF">BLAG_LOCUS4664</name>
</gene>
<dbReference type="InterPro" id="IPR011778">
    <property type="entry name" value="Hydantoinase/dihydroPyrase"/>
</dbReference>
<dbReference type="SUPFAM" id="SSF51338">
    <property type="entry name" value="Composite domain of metallo-dependent hydrolases"/>
    <property type="match status" value="2"/>
</dbReference>
<dbReference type="Gene3D" id="2.30.40.10">
    <property type="entry name" value="Urease, subunit C, domain 1"/>
    <property type="match status" value="1"/>
</dbReference>
<evidence type="ECO:0000313" key="11">
    <source>
        <dbReference type="Proteomes" id="UP000838412"/>
    </source>
</evidence>
<evidence type="ECO:0000256" key="7">
    <source>
        <dbReference type="PIRSR" id="PIRSR611778-50"/>
    </source>
</evidence>
<evidence type="ECO:0000256" key="1">
    <source>
        <dbReference type="ARBA" id="ARBA00001947"/>
    </source>
</evidence>
<evidence type="ECO:0000256" key="5">
    <source>
        <dbReference type="ARBA" id="ARBA00036696"/>
    </source>
</evidence>
<keyword evidence="11" id="KW-1185">Reference proteome</keyword>
<evidence type="ECO:0000256" key="8">
    <source>
        <dbReference type="SAM" id="MobiDB-lite"/>
    </source>
</evidence>
<evidence type="ECO:0000256" key="3">
    <source>
        <dbReference type="ARBA" id="ARBA00022723"/>
    </source>
</evidence>
<dbReference type="FunFam" id="3.20.20.140:FF:000076">
    <property type="entry name" value="Dihydropyrimidinase like 2"/>
    <property type="match status" value="1"/>
</dbReference>
<dbReference type="AlphaFoldDB" id="A0A8J9YNP9"/>
<dbReference type="OrthoDB" id="10258955at2759"/>
<dbReference type="PANTHER" id="PTHR11647">
    <property type="entry name" value="HYDRANTOINASE/DIHYDROPYRIMIDINASE FAMILY MEMBER"/>
    <property type="match status" value="1"/>
</dbReference>
<evidence type="ECO:0000313" key="10">
    <source>
        <dbReference type="EMBL" id="CAH1240847.1"/>
    </source>
</evidence>
<dbReference type="CDD" id="cd01314">
    <property type="entry name" value="D-HYD"/>
    <property type="match status" value="1"/>
</dbReference>
<protein>
    <recommendedName>
        <fullName evidence="6">dihydropyrimidinase</fullName>
        <ecNumber evidence="6">3.5.2.2</ecNumber>
    </recommendedName>
</protein>
<dbReference type="SUPFAM" id="SSF51556">
    <property type="entry name" value="Metallo-dependent hydrolases"/>
    <property type="match status" value="1"/>
</dbReference>
<dbReference type="EC" id="3.5.2.2" evidence="6"/>
<dbReference type="InterPro" id="IPR011059">
    <property type="entry name" value="Metal-dep_hydrolase_composite"/>
</dbReference>
<feature type="domain" description="Amidohydrolase-related" evidence="9">
    <location>
        <begin position="54"/>
        <end position="443"/>
    </location>
</feature>
<proteinExistence type="inferred from homology"/>
<dbReference type="InterPro" id="IPR050378">
    <property type="entry name" value="Metallo-dep_Hydrolases_sf"/>
</dbReference>
<dbReference type="EMBL" id="OV696696">
    <property type="protein sequence ID" value="CAH1240847.1"/>
    <property type="molecule type" value="Genomic_DNA"/>
</dbReference>
<dbReference type="Pfam" id="PF01979">
    <property type="entry name" value="Amidohydro_1"/>
    <property type="match status" value="1"/>
</dbReference>
<evidence type="ECO:0000259" key="9">
    <source>
        <dbReference type="Pfam" id="PF01979"/>
    </source>
</evidence>
<dbReference type="InterPro" id="IPR006680">
    <property type="entry name" value="Amidohydro-rel"/>
</dbReference>
<dbReference type="GO" id="GO:0006208">
    <property type="term" value="P:pyrimidine nucleobase catabolic process"/>
    <property type="evidence" value="ECO:0007669"/>
    <property type="project" value="TreeGrafter"/>
</dbReference>
<dbReference type="InterPro" id="IPR032466">
    <property type="entry name" value="Metal_Hydrolase"/>
</dbReference>
<feature type="region of interest" description="Disordered" evidence="8">
    <location>
        <begin position="540"/>
        <end position="566"/>
    </location>
</feature>
<dbReference type="PANTHER" id="PTHR11647:SF1">
    <property type="entry name" value="COLLAPSIN RESPONSE MEDIATOR PROTEIN"/>
    <property type="match status" value="1"/>
</dbReference>
<evidence type="ECO:0000256" key="6">
    <source>
        <dbReference type="ARBA" id="ARBA00039113"/>
    </source>
</evidence>
<evidence type="ECO:0000256" key="2">
    <source>
        <dbReference type="ARBA" id="ARBA00008829"/>
    </source>
</evidence>
<comment type="PTM">
    <text evidence="7">Carbamylation allows a single lysine to coordinate two divalent metal cations.</text>
</comment>
<comment type="similarity">
    <text evidence="2">Belongs to the metallo-dependent hydrolases superfamily. Hydantoinase/dihydropyrimidinase family.</text>
</comment>